<dbReference type="InterPro" id="IPR019282">
    <property type="entry name" value="Glycoamylase-like_cons_dom"/>
</dbReference>
<evidence type="ECO:0000313" key="3">
    <source>
        <dbReference type="EMBL" id="MVN23242.1"/>
    </source>
</evidence>
<evidence type="ECO:0000259" key="2">
    <source>
        <dbReference type="Pfam" id="PF10091"/>
    </source>
</evidence>
<feature type="signal peptide" evidence="1">
    <location>
        <begin position="1"/>
        <end position="32"/>
    </location>
</feature>
<dbReference type="Pfam" id="PF10091">
    <property type="entry name" value="Glycoamylase"/>
    <property type="match status" value="1"/>
</dbReference>
<dbReference type="Proteomes" id="UP000462014">
    <property type="component" value="Unassembled WGS sequence"/>
</dbReference>
<dbReference type="RefSeq" id="WP_157569298.1">
    <property type="nucleotide sequence ID" value="NZ_WPIK01000020.1"/>
</dbReference>
<evidence type="ECO:0000313" key="4">
    <source>
        <dbReference type="Proteomes" id="UP000462014"/>
    </source>
</evidence>
<keyword evidence="1" id="KW-0732">Signal</keyword>
<feature type="domain" description="Glycoamylase-like" evidence="2">
    <location>
        <begin position="217"/>
        <end position="439"/>
    </location>
</feature>
<gene>
    <name evidence="3" type="ORF">GO621_17095</name>
</gene>
<dbReference type="AlphaFoldDB" id="A0A7K1T0Y7"/>
<proteinExistence type="predicted"/>
<dbReference type="EMBL" id="WPIK01000020">
    <property type="protein sequence ID" value="MVN23242.1"/>
    <property type="molecule type" value="Genomic_DNA"/>
</dbReference>
<protein>
    <submittedName>
        <fullName evidence="3">Beta-glucosidase</fullName>
    </submittedName>
</protein>
<reference evidence="3 4" key="1">
    <citation type="submission" date="2019-12" db="EMBL/GenBank/DDBJ databases">
        <title>Mucilaginibacter sp. HMF7410 genome sequencing and assembly.</title>
        <authorList>
            <person name="Kang H."/>
            <person name="Cha I."/>
            <person name="Kim H."/>
            <person name="Joh K."/>
        </authorList>
    </citation>
    <scope>NUCLEOTIDE SEQUENCE [LARGE SCALE GENOMIC DNA]</scope>
    <source>
        <strain evidence="3 4">HMF7410</strain>
    </source>
</reference>
<accession>A0A7K1T0Y7</accession>
<dbReference type="Gene3D" id="1.50.10.140">
    <property type="match status" value="1"/>
</dbReference>
<keyword evidence="4" id="KW-1185">Reference proteome</keyword>
<dbReference type="InterPro" id="IPR016883">
    <property type="entry name" value="UCP028431"/>
</dbReference>
<organism evidence="3 4">
    <name type="scientific">Mucilaginibacter arboris</name>
    <dbReference type="NCBI Taxonomy" id="2682090"/>
    <lineage>
        <taxon>Bacteria</taxon>
        <taxon>Pseudomonadati</taxon>
        <taxon>Bacteroidota</taxon>
        <taxon>Sphingobacteriia</taxon>
        <taxon>Sphingobacteriales</taxon>
        <taxon>Sphingobacteriaceae</taxon>
        <taxon>Mucilaginibacter</taxon>
    </lineage>
</organism>
<dbReference type="PIRSF" id="PIRSF028431">
    <property type="entry name" value="UCP028431"/>
    <property type="match status" value="1"/>
</dbReference>
<evidence type="ECO:0000256" key="1">
    <source>
        <dbReference type="SAM" id="SignalP"/>
    </source>
</evidence>
<name>A0A7K1T0Y7_9SPHI</name>
<comment type="caution">
    <text evidence="3">The sequence shown here is derived from an EMBL/GenBank/DDBJ whole genome shotgun (WGS) entry which is preliminary data.</text>
</comment>
<sequence>MLLKRVSVNKIAVGLMLFNTVFTTIFSSTVQAQSKKKLTDNQLLDTVQYRTFKYFWNGAEPVSGMAHERIHMDGIYPDNDQTTIATGASGFGVMALLVGIEHHFITRKQGTERFEKIVSFLEKADRFHGAYAHWMLPDGKAKAFGKTDNGGDLVETSFLMQGLLCVRQYYAKGSPEEKKLAARIDKIWKGVDYNWYRQNNHNVLYWHWSPQYAWIENFPVEGYNECLIMYVLAASSPTHTIPAAVYQEGWARSGGIETNIKPFGYLITLKHNVEQGKYVGPLFWAHYSYLGLNPKGLKDKSADYWLHNTDHTLINRAYCVENPKHYKGYGANSWGLTASYSVKGYAAHNSNEKDDLGVIAPTAAISSYPYTPKESMQVIRHLYEDLGDKLWGKYGFYDAYSETADWYPKKYLGIDQGPQVVMIENGRTGLLWKLFMSCPEVKQGLKKLGFTSPQI</sequence>
<feature type="chain" id="PRO_5029507902" evidence="1">
    <location>
        <begin position="33"/>
        <end position="455"/>
    </location>
</feature>